<dbReference type="InterPro" id="IPR013694">
    <property type="entry name" value="VIT"/>
</dbReference>
<name>A0A8J6DX48_GALPY</name>
<dbReference type="EMBL" id="JAGFMF010011397">
    <property type="protein sequence ID" value="KAG8523929.1"/>
    <property type="molecule type" value="Genomic_DNA"/>
</dbReference>
<feature type="compositionally biased region" description="Polar residues" evidence="13">
    <location>
        <begin position="109"/>
        <end position="124"/>
    </location>
</feature>
<evidence type="ECO:0000256" key="9">
    <source>
        <dbReference type="ARBA" id="ARBA00023180"/>
    </source>
</evidence>
<dbReference type="InterPro" id="IPR010600">
    <property type="entry name" value="ITI_HC_C"/>
</dbReference>
<comment type="subcellular location">
    <subcellularLocation>
        <location evidence="1">Secreted</location>
    </subcellularLocation>
</comment>
<dbReference type="PANTHER" id="PTHR10338">
    <property type="entry name" value="INTER-ALPHA-TRYPSIN INHIBITOR HEAVY CHAIN FAMILY MEMBER"/>
    <property type="match status" value="1"/>
</dbReference>
<dbReference type="InterPro" id="IPR050934">
    <property type="entry name" value="ITIH"/>
</dbReference>
<keyword evidence="9" id="KW-0325">Glycoprotein</keyword>
<protein>
    <recommendedName>
        <fullName evidence="11">Inter-alpha-trypsin inhibitor heavy chain H1</fullName>
    </recommendedName>
</protein>
<accession>A0A8J6DX48</accession>
<feature type="chain" id="PRO_5035157005" description="Inter-alpha-trypsin inhibitor heavy chain H1" evidence="14">
    <location>
        <begin position="30"/>
        <end position="2003"/>
    </location>
</feature>
<dbReference type="GO" id="GO:0006953">
    <property type="term" value="P:acute-phase response"/>
    <property type="evidence" value="ECO:0007669"/>
    <property type="project" value="UniProtKB-ARBA"/>
</dbReference>
<dbReference type="SMART" id="SM00327">
    <property type="entry name" value="VWA"/>
    <property type="match status" value="2"/>
</dbReference>
<feature type="domain" description="VWFA" evidence="15">
    <location>
        <begin position="310"/>
        <end position="512"/>
    </location>
</feature>
<evidence type="ECO:0000256" key="8">
    <source>
        <dbReference type="ARBA" id="ARBA00022974"/>
    </source>
</evidence>
<evidence type="ECO:0000313" key="18">
    <source>
        <dbReference type="Proteomes" id="UP000700334"/>
    </source>
</evidence>
<evidence type="ECO:0000256" key="2">
    <source>
        <dbReference type="ARBA" id="ARBA00010158"/>
    </source>
</evidence>
<evidence type="ECO:0000256" key="3">
    <source>
        <dbReference type="ARBA" id="ARBA00022525"/>
    </source>
</evidence>
<evidence type="ECO:0000256" key="11">
    <source>
        <dbReference type="ARBA" id="ARBA00039925"/>
    </source>
</evidence>
<evidence type="ECO:0000256" key="1">
    <source>
        <dbReference type="ARBA" id="ARBA00004613"/>
    </source>
</evidence>
<keyword evidence="7" id="KW-0722">Serine protease inhibitor</keyword>
<keyword evidence="5" id="KW-0646">Protease inhibitor</keyword>
<dbReference type="PROSITE" id="PS51468">
    <property type="entry name" value="VIT"/>
    <property type="match status" value="2"/>
</dbReference>
<feature type="region of interest" description="Disordered" evidence="13">
    <location>
        <begin position="662"/>
        <end position="689"/>
    </location>
</feature>
<gene>
    <name evidence="17" type="ORF">J0S82_002031</name>
</gene>
<evidence type="ECO:0000256" key="5">
    <source>
        <dbReference type="ARBA" id="ARBA00022690"/>
    </source>
</evidence>
<dbReference type="GO" id="GO:0004867">
    <property type="term" value="F:serine-type endopeptidase inhibitor activity"/>
    <property type="evidence" value="ECO:0007669"/>
    <property type="project" value="UniProtKB-KW"/>
</dbReference>
<evidence type="ECO:0000256" key="10">
    <source>
        <dbReference type="ARBA" id="ARBA00037051"/>
    </source>
</evidence>
<evidence type="ECO:0000256" key="7">
    <source>
        <dbReference type="ARBA" id="ARBA00022900"/>
    </source>
</evidence>
<dbReference type="Pfam" id="PF06668">
    <property type="entry name" value="ITI_HC_C"/>
    <property type="match status" value="2"/>
</dbReference>
<feature type="region of interest" description="Disordered" evidence="13">
    <location>
        <begin position="1924"/>
        <end position="1943"/>
    </location>
</feature>
<evidence type="ECO:0000256" key="14">
    <source>
        <dbReference type="SAM" id="SignalP"/>
    </source>
</evidence>
<dbReference type="GO" id="GO:0030212">
    <property type="term" value="P:hyaluronan metabolic process"/>
    <property type="evidence" value="ECO:0007669"/>
    <property type="project" value="InterPro"/>
</dbReference>
<dbReference type="InterPro" id="IPR002035">
    <property type="entry name" value="VWF_A"/>
</dbReference>
<reference evidence="17" key="1">
    <citation type="journal article" date="2021" name="Evol. Appl.">
        <title>The genome of the Pyrenean desman and the effects of bottlenecks and inbreeding on the genomic landscape of an endangered species.</title>
        <authorList>
            <person name="Escoda L."/>
            <person name="Castresana J."/>
        </authorList>
    </citation>
    <scope>NUCLEOTIDE SEQUENCE</scope>
    <source>
        <strain evidence="17">IBE-C5619</strain>
    </source>
</reference>
<keyword evidence="4" id="KW-0597">Phosphoprotein</keyword>
<dbReference type="Pfam" id="PF00092">
    <property type="entry name" value="VWA"/>
    <property type="match status" value="2"/>
</dbReference>
<feature type="domain" description="VWFA" evidence="15">
    <location>
        <begin position="1273"/>
        <end position="1469"/>
    </location>
</feature>
<dbReference type="SMART" id="SM00609">
    <property type="entry name" value="VIT"/>
    <property type="match status" value="2"/>
</dbReference>
<keyword evidence="8" id="KW-0654">Proteoglycan</keyword>
<evidence type="ECO:0000256" key="12">
    <source>
        <dbReference type="ARBA" id="ARBA00047024"/>
    </source>
</evidence>
<sequence>IMNGTMGLRGLLFVFLVSLLTLQAMTAWGSPAGSKKRQTVDTTVDGVIIRSLKVNCKVTSRFAHYVITSQVVNNADVAKEVAFDVEIPKTAFISDFAMCVLCPDPTPRGSASPQPQTRAHTSDGNAFIGNIKDKVKAWKQYRKAAISGENAGIVRASGRTMEQFTIQITIGPRSKATFQLTYEEVLKRKLMQYDIIIKVKPKQLVQHFEIDVDIFEPQGISKLDAKASFLPKELASQLIKKSFSGKKGHVLFHPTVSQQQSCPTCSTTLLNGEFKVTYDVNRDKLCDLLVANDYFAHFFAPQNLTNLSKNLVFVIDISSSMEGQKVKQVKYDFKLFTLQKLLQFHYSTKEALLKILGDMRPDDYFNLVLFGSEVQAWKDSVVQATTANLQAARDFVQHFSLAGATNLNGGLLRGIELLNKAQGSLPELKNHAPILIMLTDGEPTEGVTDRSQILKNTRDAIKGKFPLYNLGFGQNVDFNFLDVMSMENNGRAKRIFEDHGATQQLKGFYNQVANPLLMDVELLYPPDTISALTQHRHKQYYEGSEIMVAGRIAKDKLSSFKADVLAHGDGQEFKTTCLVDEEKMKKLLRERGHMLENHIERLWAYLTIQELLAKRMKLEGEERDKLSAEALKMSLDYQFVTPLTSMTIRGIEDEDGLEPIIDKPSEGMGSAEGEALDPGEGRGGLPRAKPLSSLSVPSRFLALGGLQRSQQLQGRSSHPLTAACSHLSAFLLSASASQPSPTRSIPRVQALPKQVTSVDTDPHFIIHVPEKEDPLCFNVNEETGVVLNLVQDLNTGFSVNGQLIGNTARSPGQHEGTYLGRLGIADPATGFQLEVTPQNITLNPGSGGPVFSWRDQASLRQDGIVVTINRKRNLLVSVEDKGTFEVVLHRVWTATHQDFLGFYVLDSHGMSARTHGLLGQFFHPFDYQVSDLHPGSDPTKTDATLEVKSRRLTVTRGLQKDYRKDPRHGTEVNCWFVHNNGAGLIDGVHTDYIQWHLLGGLASFWPCSPAWPSPASQGAPPGHYRSGAADGIEVYSTKINCKVTSRFAHNVVTTRAVNRADTAKEVSFDVELPKTAFITNFTLTIDGVTYPGNIKEKEVAKKQYEKAVSQGKTAGLVKASGRKLEKFTVSVNVAAGSNVTFELTYEELLKRHKGKYEMYLKVKPKQLVSHFEIQADIFEPQGISMLDAEASFITNDLLGSALTKSFSGKKGRVSFKPSLDQQRSCPTCTDSLLDGDFTISYDVNRESPANLQIVNGYFVHFFAPKDLPVVPKNVVFVIDVSGSMAGRKLRQTKDALLKILDDMREEDYLSFVLFSSSVSTWKDSLVQATPENIREAREFVTSMTDRGLTNINDGMLRGISMLKKAREEHQVPARSTSIIIMLTDGDPNVGLWLAREDPLSPAGESNTLKIQENVRKAIGGKFPLYNLGFGDNLNYNFLDSMALENNGFARRIYEDSDANLQLQGFYEEVANPLLTDVEVEYSTNAIQDLTKSTYQHFYNGSEIVVAGQLVDKDLSRFKADVKGHGAINDLTFTEEVDMKEIEKALKEQDYIFGNYIERLWAYLTIEQLLDKRKNAHGEEKENLTAQALELSLKYHFVTPLTSMVVTKPEDNEDQTAIADKPGEGACAPEFGLSFRTWALGAGSCLFNSTVSPFASTVSHSAPLTPYYFGEVPGLVRGPRNQPLLSDVPSVDGDPHFIIRVPEKDDALCFNIDEDPGTVLRLIQDPVTGLSVNGQIIGDKTSSPDSNTRKTYFGKLGIVSAHMDSRIEVTPEKITLWDGAARSTFSWLDTVTISQDGLSVTINRKKNMVISFGDGVTFVVVLHQVWKKHPFHQDFLGFYVVNSHRMSAQTHGLLGQFFHPIDFKVSGIHLGSDPTKPQATMVVKNQQLMVTRGSQKDYGKDVSTGTKVACWFVHNNGQGLIDGKPSPAETSSPACLASGTGAQSGASGRALAIKPEVEARPHQPLCPLPLALRPFRGQLAGGKLLGLSLAWQKARVGCRGTSMS</sequence>
<dbReference type="SUPFAM" id="SSF53300">
    <property type="entry name" value="vWA-like"/>
    <property type="match status" value="2"/>
</dbReference>
<dbReference type="Proteomes" id="UP000700334">
    <property type="component" value="Unassembled WGS sequence"/>
</dbReference>
<dbReference type="PROSITE" id="PS50234">
    <property type="entry name" value="VWFA"/>
    <property type="match status" value="2"/>
</dbReference>
<evidence type="ECO:0000259" key="15">
    <source>
        <dbReference type="PROSITE" id="PS50234"/>
    </source>
</evidence>
<dbReference type="PANTHER" id="PTHR10338:SF106">
    <property type="entry name" value="INTER-ALPHA-TRYPSIN INHIBITOR HEAVY CHAIN H1"/>
    <property type="match status" value="1"/>
</dbReference>
<evidence type="ECO:0000256" key="13">
    <source>
        <dbReference type="SAM" id="MobiDB-lite"/>
    </source>
</evidence>
<comment type="similarity">
    <text evidence="2">Belongs to the ITIH family.</text>
</comment>
<evidence type="ECO:0000256" key="4">
    <source>
        <dbReference type="ARBA" id="ARBA00022553"/>
    </source>
</evidence>
<dbReference type="Gene3D" id="3.40.50.410">
    <property type="entry name" value="von Willebrand factor, type A domain"/>
    <property type="match status" value="2"/>
</dbReference>
<keyword evidence="6 14" id="KW-0732">Signal</keyword>
<feature type="non-terminal residue" evidence="17">
    <location>
        <position position="2003"/>
    </location>
</feature>
<comment type="subunit">
    <text evidence="12">I-alpha-I plasma protease inhibitors are assembled from one or two heavy chains (HC) and one light chain, bikunin. Inter-alpha-inhibitor (I-alpha-I) is composed of ITIH1/HC1, ITIH2/HC2 and bikunin. Interacts with TNFAIP6 (via Link and CUB domains).</text>
</comment>
<proteinExistence type="inferred from homology"/>
<dbReference type="InterPro" id="IPR036465">
    <property type="entry name" value="vWFA_dom_sf"/>
</dbReference>
<feature type="domain" description="VIT" evidence="16">
    <location>
        <begin position="1018"/>
        <end position="1147"/>
    </location>
</feature>
<feature type="signal peptide" evidence="14">
    <location>
        <begin position="1"/>
        <end position="29"/>
    </location>
</feature>
<keyword evidence="3" id="KW-0964">Secreted</keyword>
<dbReference type="OrthoDB" id="299997at2759"/>
<comment type="function">
    <text evidence="10">May act as a carrier of hyaluronan in serum or as a binding protein between hyaluronan and other matrix protein, including those on cell surfaces in tissues to regulate the localization, synthesis and degradation of hyaluronan which are essential to cells undergoing biological processes.</text>
</comment>
<dbReference type="FunFam" id="3.40.50.410:FF:000013">
    <property type="entry name" value="inter-alpha-trypsin inhibitor heavy chain H2"/>
    <property type="match status" value="2"/>
</dbReference>
<organism evidence="17 18">
    <name type="scientific">Galemys pyrenaicus</name>
    <name type="common">Iberian desman</name>
    <name type="synonym">Pyrenean desman</name>
    <dbReference type="NCBI Taxonomy" id="202257"/>
    <lineage>
        <taxon>Eukaryota</taxon>
        <taxon>Metazoa</taxon>
        <taxon>Chordata</taxon>
        <taxon>Craniata</taxon>
        <taxon>Vertebrata</taxon>
        <taxon>Euteleostomi</taxon>
        <taxon>Mammalia</taxon>
        <taxon>Eutheria</taxon>
        <taxon>Laurasiatheria</taxon>
        <taxon>Eulipotyphla</taxon>
        <taxon>Talpidae</taxon>
        <taxon>Galemys</taxon>
    </lineage>
</organism>
<feature type="domain" description="VIT" evidence="16">
    <location>
        <begin position="33"/>
        <end position="184"/>
    </location>
</feature>
<comment type="caution">
    <text evidence="17">The sequence shown here is derived from an EMBL/GenBank/DDBJ whole genome shotgun (WGS) entry which is preliminary data.</text>
</comment>
<evidence type="ECO:0000259" key="16">
    <source>
        <dbReference type="PROSITE" id="PS51468"/>
    </source>
</evidence>
<feature type="region of interest" description="Disordered" evidence="13">
    <location>
        <begin position="107"/>
        <end position="126"/>
    </location>
</feature>
<evidence type="ECO:0000256" key="6">
    <source>
        <dbReference type="ARBA" id="ARBA00022729"/>
    </source>
</evidence>
<keyword evidence="18" id="KW-1185">Reference proteome</keyword>
<evidence type="ECO:0000313" key="17">
    <source>
        <dbReference type="EMBL" id="KAG8523929.1"/>
    </source>
</evidence>
<dbReference type="GO" id="GO:0005576">
    <property type="term" value="C:extracellular region"/>
    <property type="evidence" value="ECO:0007669"/>
    <property type="project" value="UniProtKB-SubCell"/>
</dbReference>
<dbReference type="Pfam" id="PF08487">
    <property type="entry name" value="VIT"/>
    <property type="match status" value="3"/>
</dbReference>